<keyword evidence="2" id="KW-1185">Reference proteome</keyword>
<dbReference type="Proteomes" id="UP001053296">
    <property type="component" value="Chromosome"/>
</dbReference>
<dbReference type="RefSeq" id="WP_229591568.1">
    <property type="nucleotide sequence ID" value="NZ_AP024485.1"/>
</dbReference>
<organism evidence="1 2">
    <name type="scientific">Pseudodesulfovibrio sediminis</name>
    <dbReference type="NCBI Taxonomy" id="2810563"/>
    <lineage>
        <taxon>Bacteria</taxon>
        <taxon>Pseudomonadati</taxon>
        <taxon>Thermodesulfobacteriota</taxon>
        <taxon>Desulfovibrionia</taxon>
        <taxon>Desulfovibrionales</taxon>
        <taxon>Desulfovibrionaceae</taxon>
    </lineage>
</organism>
<gene>
    <name evidence="1" type="ORF">PSDVSF_28440</name>
</gene>
<reference evidence="1" key="1">
    <citation type="journal article" date="2022" name="Arch. Microbiol.">
        <title>Pseudodesulfovibrio sediminis sp. nov., a mesophilic and neutrophilic sulfate-reducing bacterium isolated from sediment of a brackish lake.</title>
        <authorList>
            <person name="Takahashi A."/>
            <person name="Kojima H."/>
            <person name="Watanabe M."/>
            <person name="Fukui M."/>
        </authorList>
    </citation>
    <scope>NUCLEOTIDE SEQUENCE</scope>
    <source>
        <strain evidence="1">SF6</strain>
    </source>
</reference>
<evidence type="ECO:0000313" key="1">
    <source>
        <dbReference type="EMBL" id="BCS89602.1"/>
    </source>
</evidence>
<dbReference type="EMBL" id="AP024485">
    <property type="protein sequence ID" value="BCS89602.1"/>
    <property type="molecule type" value="Genomic_DNA"/>
</dbReference>
<name>A0ABN6EVL2_9BACT</name>
<sequence length="137" mass="14677">MSDDGQRIEFGTKGPYLLQELTEQPQAMLLEDHAVCLLQFGQLYLPVAVDACAVVAGALSNMSQADIGPEKEGMIPLDFDLSETTELPLLTGAAGESFQHGEMVYLDVHFGDTEARLCFSIMAAATVGQVLSQVPAE</sequence>
<proteinExistence type="predicted"/>
<evidence type="ECO:0000313" key="2">
    <source>
        <dbReference type="Proteomes" id="UP001053296"/>
    </source>
</evidence>
<protein>
    <submittedName>
        <fullName evidence="1">Uncharacterized protein</fullName>
    </submittedName>
</protein>
<accession>A0ABN6EVL2</accession>